<organism evidence="2">
    <name type="scientific">Octopus bimaculoides</name>
    <name type="common">California two-spotted octopus</name>
    <dbReference type="NCBI Taxonomy" id="37653"/>
    <lineage>
        <taxon>Eukaryota</taxon>
        <taxon>Metazoa</taxon>
        <taxon>Spiralia</taxon>
        <taxon>Lophotrochozoa</taxon>
        <taxon>Mollusca</taxon>
        <taxon>Cephalopoda</taxon>
        <taxon>Coleoidea</taxon>
        <taxon>Octopodiformes</taxon>
        <taxon>Octopoda</taxon>
        <taxon>Incirrata</taxon>
        <taxon>Octopodidae</taxon>
        <taxon>Octopus</taxon>
    </lineage>
</organism>
<protein>
    <submittedName>
        <fullName evidence="2">Uncharacterized protein</fullName>
    </submittedName>
</protein>
<dbReference type="OrthoDB" id="6101024at2759"/>
<proteinExistence type="predicted"/>
<feature type="region of interest" description="Disordered" evidence="1">
    <location>
        <begin position="1"/>
        <end position="42"/>
    </location>
</feature>
<sequence length="179" mass="18481">MSFYNSIPPSEKPGLYPAGTFPTASYAPSQPAGMPPAATPQQRFPSATQQYAMPAGAATPSLYTPSNGYTLMSPAYASSPAPGAFHSVGYSSLPSIPSTTPGYPTAQYPTTNFPPTQLPGSSAPYPGLPVSSQLYTGSGGYSPLQSVQPRAYTMPPMAYPSTLGTNPTYPGAPPFGPPY</sequence>
<dbReference type="AlphaFoldDB" id="A0A0L8HDL1"/>
<gene>
    <name evidence="2" type="ORF">OCBIM_22017234mg</name>
</gene>
<reference evidence="2" key="1">
    <citation type="submission" date="2015-07" db="EMBL/GenBank/DDBJ databases">
        <title>MeaNS - Measles Nucleotide Surveillance Program.</title>
        <authorList>
            <person name="Tran T."/>
            <person name="Druce J."/>
        </authorList>
    </citation>
    <scope>NUCLEOTIDE SEQUENCE</scope>
    <source>
        <strain evidence="2">UCB-OBI-ISO-001</strain>
        <tissue evidence="2">Gonad</tissue>
    </source>
</reference>
<evidence type="ECO:0000256" key="1">
    <source>
        <dbReference type="SAM" id="MobiDB-lite"/>
    </source>
</evidence>
<accession>A0A0L8HDL1</accession>
<dbReference type="EMBL" id="KQ418469">
    <property type="protein sequence ID" value="KOF87224.1"/>
    <property type="molecule type" value="Genomic_DNA"/>
</dbReference>
<dbReference type="EMBL" id="KQ418469">
    <property type="protein sequence ID" value="KOF87222.1"/>
    <property type="molecule type" value="Genomic_DNA"/>
</dbReference>
<evidence type="ECO:0000313" key="2">
    <source>
        <dbReference type="EMBL" id="KOF87222.1"/>
    </source>
</evidence>
<name>A0A0L8HDL1_OCTBM</name>